<dbReference type="Gene3D" id="2.30.38.10">
    <property type="entry name" value="Luciferase, Domain 3"/>
    <property type="match status" value="1"/>
</dbReference>
<dbReference type="Gene3D" id="3.40.366.10">
    <property type="entry name" value="Malonyl-Coenzyme A Acyl Carrier Protein, domain 2"/>
    <property type="match status" value="1"/>
</dbReference>
<feature type="domain" description="Carrier" evidence="10">
    <location>
        <begin position="2105"/>
        <end position="2180"/>
    </location>
</feature>
<dbReference type="Gene3D" id="3.30.70.250">
    <property type="entry name" value="Malonyl-CoA ACP transacylase, ACP-binding"/>
    <property type="match status" value="1"/>
</dbReference>
<dbReference type="Pfam" id="PF00698">
    <property type="entry name" value="Acyl_transf_1"/>
    <property type="match status" value="1"/>
</dbReference>
<dbReference type="PROSITE" id="PS50075">
    <property type="entry name" value="CARRIER"/>
    <property type="match status" value="3"/>
</dbReference>
<dbReference type="SMART" id="SM00827">
    <property type="entry name" value="PKS_AT"/>
    <property type="match status" value="1"/>
</dbReference>
<evidence type="ECO:0000259" key="11">
    <source>
        <dbReference type="PROSITE" id="PS52004"/>
    </source>
</evidence>
<evidence type="ECO:0000256" key="1">
    <source>
        <dbReference type="ARBA" id="ARBA00001957"/>
    </source>
</evidence>
<dbReference type="Pfam" id="PF00668">
    <property type="entry name" value="Condensation"/>
    <property type="match status" value="1"/>
</dbReference>
<dbReference type="PROSITE" id="PS00455">
    <property type="entry name" value="AMP_BINDING"/>
    <property type="match status" value="1"/>
</dbReference>
<dbReference type="SUPFAM" id="SSF53901">
    <property type="entry name" value="Thiolase-like"/>
    <property type="match status" value="1"/>
</dbReference>
<dbReference type="InterPro" id="IPR036736">
    <property type="entry name" value="ACP-like_sf"/>
</dbReference>
<dbReference type="Proteomes" id="UP000621386">
    <property type="component" value="Unassembled WGS sequence"/>
</dbReference>
<dbReference type="InterPro" id="IPR014030">
    <property type="entry name" value="Ketoacyl_synth_N"/>
</dbReference>
<dbReference type="InterPro" id="IPR020841">
    <property type="entry name" value="PKS_Beta-ketoAc_synthase_dom"/>
</dbReference>
<keyword evidence="6" id="KW-0511">Multifunctional enzyme</keyword>
<dbReference type="InterPro" id="IPR032821">
    <property type="entry name" value="PKS_assoc"/>
</dbReference>
<dbReference type="EMBL" id="JAERRH010000002">
    <property type="protein sequence ID" value="MBL1103941.1"/>
    <property type="molecule type" value="Genomic_DNA"/>
</dbReference>
<protein>
    <submittedName>
        <fullName evidence="12">Amino acid adenylation domain-containing protein</fullName>
    </submittedName>
</protein>
<dbReference type="Gene3D" id="3.30.70.3290">
    <property type="match status" value="1"/>
</dbReference>
<dbReference type="InterPro" id="IPR016036">
    <property type="entry name" value="Malonyl_transacylase_ACP-bd"/>
</dbReference>
<dbReference type="SUPFAM" id="SSF52151">
    <property type="entry name" value="FabD/lysophospholipase-like"/>
    <property type="match status" value="1"/>
</dbReference>
<feature type="compositionally biased region" description="Low complexity" evidence="9">
    <location>
        <begin position="105"/>
        <end position="119"/>
    </location>
</feature>
<keyword evidence="7" id="KW-0012">Acyltransferase</keyword>
<dbReference type="NCBIfam" id="TIGR01733">
    <property type="entry name" value="AA-adenyl-dom"/>
    <property type="match status" value="1"/>
</dbReference>
<evidence type="ECO:0000256" key="4">
    <source>
        <dbReference type="ARBA" id="ARBA00022679"/>
    </source>
</evidence>
<feature type="region of interest" description="Disordered" evidence="9">
    <location>
        <begin position="1"/>
        <end position="24"/>
    </location>
</feature>
<dbReference type="PANTHER" id="PTHR43775:SF51">
    <property type="entry name" value="INACTIVE PHENOLPHTHIOCEROL SYNTHESIS POLYKETIDE SYNTHASE TYPE I PKS1-RELATED"/>
    <property type="match status" value="1"/>
</dbReference>
<dbReference type="Gene3D" id="3.30.300.30">
    <property type="match status" value="1"/>
</dbReference>
<dbReference type="SUPFAM" id="SSF52777">
    <property type="entry name" value="CoA-dependent acyltransferases"/>
    <property type="match status" value="2"/>
</dbReference>
<evidence type="ECO:0000256" key="2">
    <source>
        <dbReference type="ARBA" id="ARBA00022450"/>
    </source>
</evidence>
<organism evidence="12 13">
    <name type="scientific">Streptomyces musisoli</name>
    <dbReference type="NCBI Taxonomy" id="2802280"/>
    <lineage>
        <taxon>Bacteria</taxon>
        <taxon>Bacillati</taxon>
        <taxon>Actinomycetota</taxon>
        <taxon>Actinomycetes</taxon>
        <taxon>Kitasatosporales</taxon>
        <taxon>Streptomycetaceae</taxon>
        <taxon>Streptomyces</taxon>
    </lineage>
</organism>
<evidence type="ECO:0000313" key="13">
    <source>
        <dbReference type="Proteomes" id="UP000621386"/>
    </source>
</evidence>
<evidence type="ECO:0000256" key="6">
    <source>
        <dbReference type="ARBA" id="ARBA00023268"/>
    </source>
</evidence>
<feature type="compositionally biased region" description="Low complexity" evidence="9">
    <location>
        <begin position="2090"/>
        <end position="2107"/>
    </location>
</feature>
<dbReference type="PANTHER" id="PTHR43775">
    <property type="entry name" value="FATTY ACID SYNTHASE"/>
    <property type="match status" value="1"/>
</dbReference>
<dbReference type="InterPro" id="IPR006162">
    <property type="entry name" value="Ppantetheine_attach_site"/>
</dbReference>
<keyword evidence="5" id="KW-0045">Antibiotic biosynthesis</keyword>
<accession>A0ABS1NUZ7</accession>
<dbReference type="Gene3D" id="3.30.559.10">
    <property type="entry name" value="Chloramphenicol acetyltransferase-like domain"/>
    <property type="match status" value="1"/>
</dbReference>
<dbReference type="PROSITE" id="PS00012">
    <property type="entry name" value="PHOSPHOPANTETHEINE"/>
    <property type="match status" value="2"/>
</dbReference>
<evidence type="ECO:0000256" key="7">
    <source>
        <dbReference type="ARBA" id="ARBA00023315"/>
    </source>
</evidence>
<evidence type="ECO:0000256" key="8">
    <source>
        <dbReference type="ARBA" id="ARBA00029443"/>
    </source>
</evidence>
<dbReference type="Pfam" id="PF00501">
    <property type="entry name" value="AMP-binding"/>
    <property type="match status" value="1"/>
</dbReference>
<evidence type="ECO:0000256" key="5">
    <source>
        <dbReference type="ARBA" id="ARBA00023194"/>
    </source>
</evidence>
<keyword evidence="2" id="KW-0596">Phosphopantetheine</keyword>
<keyword evidence="3" id="KW-0597">Phosphoprotein</keyword>
<gene>
    <name evidence="12" type="ORF">JK361_04860</name>
</gene>
<keyword evidence="4" id="KW-0808">Transferase</keyword>
<dbReference type="Gene3D" id="3.40.47.10">
    <property type="match status" value="1"/>
</dbReference>
<keyword evidence="13" id="KW-1185">Reference proteome</keyword>
<proteinExistence type="inferred from homology"/>
<feature type="compositionally biased region" description="Polar residues" evidence="9">
    <location>
        <begin position="1"/>
        <end position="13"/>
    </location>
</feature>
<feature type="region of interest" description="Disordered" evidence="9">
    <location>
        <begin position="2067"/>
        <end position="2111"/>
    </location>
</feature>
<sequence>MRSAEQSPGSRQDPTAGISLPYDPASGKETLGSIWREVLRIERLDPQESFFELGGDSLLAAQIVVRIRERLGVEIPVRDIFVHPTLDELADAVATVAAAGEAAEAAAPAGPAGPHPQRAAAEDGTAQPVMSANQEQMWFLHKLTPNDPVYNGSRSIRVRGALDLDVLEWALTEVYRRHEALRTSYREENGTPVPVVHEPRPVRIERADLSGLPEDEREVARARRVSAELARPFSLADYPLERWLAIRLGPDEHELLVVAHHILHDGWSFAVELREVETLYNARAAGRDAGLPAPALQHGGYARQQREEQDGPAMRGHLAYWQEQLADYSGVLSMPTDRPRPPVQTTRGRRVYSEVPAGLLDGLGRLRRSDGVSPFMALFACFTAVLHRYSGDTDICVGTPLANRRSPAEEEMVGMVMNSAALRTRVSPELPFSRLLKQVRDTVLDAAAHQACPLPVVIDALGVPRTPAHPPLFQTMVTAHDHTEAAPRFGDCESSITEPFNDTVKMDLHLIVVPQDKKHASGERTADDGIALIWEYNADLFDTGTVESIAAAFQELLAHALQAPETPVGELRLLDEDRAGERLREWSAPQPVDPAAHELPVHRRVQRQAQAQPGKAAVVEAGRTMTYGELDEGAERLAARLKQSGAARGTVIAVCLPIGADLVLAELAVLKSGATFLPLDPGQPQARMDGMLEDADALAVITSEELRDRFPGRRCLTVRDGRAEDGRTGEPVADEAGPDDIAYIIFTSGSTGRPKGVEVPHRGLGHLASWYVREYEVTPDDAATLLISPGFDVSQLEIWPALAAGATLHCPDRATVLVAADYQAWLRENSITLTVLPTAIAAPLLDREWDADTTLRMMLVAGERLTARPRPGTPFRFVNAYGPTEATVLSTAGTVRTREDEPGDPPIGRPLPGWTVRVLDRALRPVPPGVIGELYIGGVGVAQGYRNRPELTEERFLADPFAADPGARMYRTGDLARLRADGEIEFIGRMDEQVKLRGYRIELGEITAALRTHPQVGDAHVLVRTAGDTPSGDPADRQLVAYVVPAGPDTEPAAAELREHLSRAVPEYMVPAAFVTLTHLPLNPSGKVDAKRLPAPVRQPAAAVRPPAGELERQIAGIWQEVLGVEGVGSHQSFFDLGGHSLLLTRVQHRLDADLGIKAPLMTLFEFPTVHSLAAHLSGEAAEPLAAPVQRGSGTGGPEPIAVVGMSGRFPGAADVGAFWENLCDGVESITQLGPVEPDGEGLTAFGLLDSPAEFDAAFFGYSPREALLIDPQQRVFLEVAHSALENAGLVPEPDGPSVGIFAGGSMTTYYSTLQSQRGKLPFADDWQFRISTAPDYLTSRAAHKLGLNGPAVTVATACSTSLTAIHLAAQALASGDCDVALAGGAGVRVPLLPVRYTEGGPFAVDGQVRAFDADADGIVGGSAAAVVVLKRLSDAVAAGDHIHAVLRGSAVNNDAGEKIGFTAPSIDGQAKVIRAAHLAAGIEPDSIGYVEAHGTGTRLGDPIEVAALTKAFRAGTDRAGFCWLGSVKTNIGHTDAAAGVVGFIKAVLAVEKGVIPPSLNFERPNPEIDFETSPFRVNTELRPWQPSAGPRRAGVSALGIGGTNAHVVVEQPPACEPARPTGTPQLLPLSAASEAALDRLTEDLAERLAGEPQLPLADVAFTLQRGRRAYPFRRFVVGQDTAEVARALTSGNTRRVPTSAGAPAERPAAFMFPGQGGQHVGMARDLYEHNAVFRRHVDEAFEAAHERLGLDLRSIVYPDPRDAEAVAEAGRRINTITVAQPAVFILEYALGRLWQHWGVQPSALVGHSLGAYAAACTAGVFSLADGISLVGLRGQLLSTVEAGAMLAVKRPEAEVLPLLPDSVTVGAVNGPGQVTVSGREADIDLLAAQLTEKGIDFRKLKISGAGHSPLVEPVLDKFGAAVAAIELHEPTVPFVSDMTGTWAEPGQLTDPAYWTAHMRNAVRFGDAVSTLLADPERILLEVGPGMTLTTLSRQHPELSDHQLVLQSQPHPTDPASALSVALEALGRLWLTGAPVDFGRVQDAAGRRRAKLPGHPLDRRHFLVEPADPGTAGGTAQATPDAWLGRTPGAASPAARPQTEAAAAEPGTETEERIAETFRQLLGLDEVDPDDSLFDLGGDSVLVTRLAAWLRDTYGIPLEAREIFTTPTVAGLAELTERRLKESEH</sequence>
<dbReference type="Pfam" id="PF00109">
    <property type="entry name" value="ketoacyl-synt"/>
    <property type="match status" value="1"/>
</dbReference>
<evidence type="ECO:0000256" key="9">
    <source>
        <dbReference type="SAM" id="MobiDB-lite"/>
    </source>
</evidence>
<name>A0ABS1NUZ7_9ACTN</name>
<dbReference type="InterPro" id="IPR000873">
    <property type="entry name" value="AMP-dep_synth/lig_dom"/>
</dbReference>
<dbReference type="Pfam" id="PF02801">
    <property type="entry name" value="Ketoacyl-synt_C"/>
    <property type="match status" value="1"/>
</dbReference>
<dbReference type="SMART" id="SM00823">
    <property type="entry name" value="PKS_PP"/>
    <property type="match status" value="3"/>
</dbReference>
<dbReference type="Pfam" id="PF13193">
    <property type="entry name" value="AMP-binding_C"/>
    <property type="match status" value="1"/>
</dbReference>
<comment type="caution">
    <text evidence="12">The sequence shown here is derived from an EMBL/GenBank/DDBJ whole genome shotgun (WGS) entry which is preliminary data.</text>
</comment>
<dbReference type="InterPro" id="IPR016039">
    <property type="entry name" value="Thiolase-like"/>
</dbReference>
<dbReference type="PROSITE" id="PS00606">
    <property type="entry name" value="KS3_1"/>
    <property type="match status" value="1"/>
</dbReference>
<dbReference type="PROSITE" id="PS52004">
    <property type="entry name" value="KS3_2"/>
    <property type="match status" value="1"/>
</dbReference>
<dbReference type="SMART" id="SM01294">
    <property type="entry name" value="PKS_PP_betabranch"/>
    <property type="match status" value="1"/>
</dbReference>
<dbReference type="CDD" id="cd19531">
    <property type="entry name" value="LCL_NRPS-like"/>
    <property type="match status" value="1"/>
</dbReference>
<dbReference type="SMART" id="SM00825">
    <property type="entry name" value="PKS_KS"/>
    <property type="match status" value="1"/>
</dbReference>
<dbReference type="InterPro" id="IPR009081">
    <property type="entry name" value="PP-bd_ACP"/>
</dbReference>
<dbReference type="InterPro" id="IPR045851">
    <property type="entry name" value="AMP-bd_C_sf"/>
</dbReference>
<dbReference type="Gene3D" id="3.40.50.980">
    <property type="match status" value="2"/>
</dbReference>
<dbReference type="Gene3D" id="3.30.559.30">
    <property type="entry name" value="Nonribosomal peptide synthetase, condensation domain"/>
    <property type="match status" value="1"/>
</dbReference>
<feature type="domain" description="Ketosynthase family 3 (KS3)" evidence="11">
    <location>
        <begin position="1198"/>
        <end position="1612"/>
    </location>
</feature>
<dbReference type="Pfam" id="PF00550">
    <property type="entry name" value="PP-binding"/>
    <property type="match status" value="3"/>
</dbReference>
<dbReference type="SUPFAM" id="SSF55048">
    <property type="entry name" value="Probable ACP-binding domain of malonyl-CoA ACP transacylase"/>
    <property type="match status" value="1"/>
</dbReference>
<evidence type="ECO:0000313" key="12">
    <source>
        <dbReference type="EMBL" id="MBL1103941.1"/>
    </source>
</evidence>
<feature type="domain" description="Carrier" evidence="10">
    <location>
        <begin position="1106"/>
        <end position="1181"/>
    </location>
</feature>
<evidence type="ECO:0000256" key="3">
    <source>
        <dbReference type="ARBA" id="ARBA00022553"/>
    </source>
</evidence>
<comment type="similarity">
    <text evidence="8">In the C-terminal section; belongs to the NRP synthetase family.</text>
</comment>
<dbReference type="SUPFAM" id="SSF56801">
    <property type="entry name" value="Acetyl-CoA synthetase-like"/>
    <property type="match status" value="1"/>
</dbReference>
<feature type="region of interest" description="Disordered" evidence="9">
    <location>
        <begin position="105"/>
        <end position="125"/>
    </location>
</feature>
<dbReference type="InterPro" id="IPR050091">
    <property type="entry name" value="PKS_NRPS_Biosynth_Enz"/>
</dbReference>
<dbReference type="InterPro" id="IPR010071">
    <property type="entry name" value="AA_adenyl_dom"/>
</dbReference>
<comment type="cofactor">
    <cofactor evidence="1">
        <name>pantetheine 4'-phosphate</name>
        <dbReference type="ChEBI" id="CHEBI:47942"/>
    </cofactor>
</comment>
<dbReference type="CDD" id="cd05930">
    <property type="entry name" value="A_NRPS"/>
    <property type="match status" value="1"/>
</dbReference>
<dbReference type="Gene3D" id="1.10.1200.10">
    <property type="entry name" value="ACP-like"/>
    <property type="match status" value="3"/>
</dbReference>
<dbReference type="InterPro" id="IPR014031">
    <property type="entry name" value="Ketoacyl_synth_C"/>
</dbReference>
<dbReference type="InterPro" id="IPR020806">
    <property type="entry name" value="PKS_PP-bd"/>
</dbReference>
<dbReference type="InterPro" id="IPR025110">
    <property type="entry name" value="AMP-bd_C"/>
</dbReference>
<dbReference type="SUPFAM" id="SSF47336">
    <property type="entry name" value="ACP-like"/>
    <property type="match status" value="3"/>
</dbReference>
<dbReference type="InterPro" id="IPR018201">
    <property type="entry name" value="Ketoacyl_synth_AS"/>
</dbReference>
<reference evidence="12 13" key="1">
    <citation type="submission" date="2021-01" db="EMBL/GenBank/DDBJ databases">
        <title>WGS of actinomycetes isolated from Thailand.</title>
        <authorList>
            <person name="Thawai C."/>
        </authorList>
    </citation>
    <scope>NUCLEOTIDE SEQUENCE [LARGE SCALE GENOMIC DNA]</scope>
    <source>
        <strain evidence="12 13">CH5-8</strain>
    </source>
</reference>
<dbReference type="CDD" id="cd00833">
    <property type="entry name" value="PKS"/>
    <property type="match status" value="1"/>
</dbReference>
<dbReference type="InterPro" id="IPR020845">
    <property type="entry name" value="AMP-binding_CS"/>
</dbReference>
<dbReference type="InterPro" id="IPR016035">
    <property type="entry name" value="Acyl_Trfase/lysoPLipase"/>
</dbReference>
<dbReference type="InterPro" id="IPR001242">
    <property type="entry name" value="Condensation_dom"/>
</dbReference>
<evidence type="ECO:0000259" key="10">
    <source>
        <dbReference type="PROSITE" id="PS50075"/>
    </source>
</evidence>
<dbReference type="InterPro" id="IPR014043">
    <property type="entry name" value="Acyl_transferase_dom"/>
</dbReference>
<dbReference type="Pfam" id="PF16197">
    <property type="entry name" value="KAsynt_C_assoc"/>
    <property type="match status" value="1"/>
</dbReference>
<feature type="domain" description="Carrier" evidence="10">
    <location>
        <begin position="22"/>
        <end position="97"/>
    </location>
</feature>
<dbReference type="InterPro" id="IPR001227">
    <property type="entry name" value="Ac_transferase_dom_sf"/>
</dbReference>
<dbReference type="InterPro" id="IPR023213">
    <property type="entry name" value="CAT-like_dom_sf"/>
</dbReference>
<dbReference type="RefSeq" id="WP_201814401.1">
    <property type="nucleotide sequence ID" value="NZ_JAERRH010000002.1"/>
</dbReference>